<accession>X4ZN09</accession>
<sequence>MSETVRLIERAGKPAAQRRQGLVPVVIYGAGSESLSLSADAKTVDGILSKNPRAVLKAELPASGTKDVIINEVQREPLSKKLLHIDFHVIDLKAELDTKVALHFTGTPAGVKSGGVQTVELHELEIRTLPDKLESVFEVDTSALEIGDHLLVSDLPKHEGWEVLTDPETLVVKILPPTVTEEPAAEETEAEGPAAVEEAAEGSEGKEA</sequence>
<evidence type="ECO:0000256" key="5">
    <source>
        <dbReference type="HAMAP-Rule" id="MF_01334"/>
    </source>
</evidence>
<dbReference type="HOGENOM" id="CLU_075939_2_1_9"/>
<keyword evidence="1 5" id="KW-0699">rRNA-binding</keyword>
<dbReference type="AlphaFoldDB" id="X4ZN09"/>
<evidence type="ECO:0000259" key="7">
    <source>
        <dbReference type="Pfam" id="PF01386"/>
    </source>
</evidence>
<evidence type="ECO:0000256" key="2">
    <source>
        <dbReference type="ARBA" id="ARBA00022884"/>
    </source>
</evidence>
<dbReference type="InterPro" id="IPR001021">
    <property type="entry name" value="Ribosomal_bL25_long"/>
</dbReference>
<dbReference type="RefSeq" id="WP_025335488.1">
    <property type="nucleotide sequence ID" value="NZ_CP004078.1"/>
</dbReference>
<organism evidence="9 10">
    <name type="scientific">Paenibacillus sabinae T27</name>
    <dbReference type="NCBI Taxonomy" id="1268072"/>
    <lineage>
        <taxon>Bacteria</taxon>
        <taxon>Bacillati</taxon>
        <taxon>Bacillota</taxon>
        <taxon>Bacilli</taxon>
        <taxon>Bacillales</taxon>
        <taxon>Paenibacillaceae</taxon>
        <taxon>Paenibacillus</taxon>
    </lineage>
</organism>
<keyword evidence="2 5" id="KW-0694">RNA-binding</keyword>
<dbReference type="EMBL" id="CP004078">
    <property type="protein sequence ID" value="AHV97990.1"/>
    <property type="molecule type" value="Genomic_DNA"/>
</dbReference>
<evidence type="ECO:0000256" key="6">
    <source>
        <dbReference type="SAM" id="MobiDB-lite"/>
    </source>
</evidence>
<dbReference type="InterPro" id="IPR020930">
    <property type="entry name" value="Ribosomal_uL5_bac-type"/>
</dbReference>
<gene>
    <name evidence="5" type="primary">rplY</name>
    <name evidence="5" type="synonym">ctc</name>
    <name evidence="9" type="ORF">PSAB_15415</name>
</gene>
<dbReference type="Gene3D" id="2.170.120.20">
    <property type="entry name" value="Ribosomal protein L25, beta domain"/>
    <property type="match status" value="1"/>
</dbReference>
<dbReference type="Gene3D" id="2.40.240.10">
    <property type="entry name" value="Ribosomal Protein L25, Chain P"/>
    <property type="match status" value="1"/>
</dbReference>
<keyword evidence="3 5" id="KW-0689">Ribosomal protein</keyword>
<dbReference type="InterPro" id="IPR029751">
    <property type="entry name" value="Ribosomal_L25_dom"/>
</dbReference>
<name>X4ZN09_9BACL</name>
<dbReference type="eggNOG" id="COG1825">
    <property type="taxonomic scope" value="Bacteria"/>
</dbReference>
<dbReference type="CDD" id="cd00495">
    <property type="entry name" value="Ribosomal_L25_TL5_CTC"/>
    <property type="match status" value="1"/>
</dbReference>
<evidence type="ECO:0000313" key="9">
    <source>
        <dbReference type="EMBL" id="AHV97990.1"/>
    </source>
</evidence>
<dbReference type="PATRIC" id="fig|1268072.3.peg.3184"/>
<protein>
    <recommendedName>
        <fullName evidence="5">Large ribosomal subunit protein bL25</fullName>
    </recommendedName>
    <alternativeName>
        <fullName evidence="5">General stress protein CTC</fullName>
    </alternativeName>
</protein>
<dbReference type="HAMAP" id="MF_01334">
    <property type="entry name" value="Ribosomal_bL25_CTC"/>
    <property type="match status" value="1"/>
</dbReference>
<dbReference type="PANTHER" id="PTHR33284:SF1">
    <property type="entry name" value="RIBOSOMAL PROTEIN L25_GLN-TRNA SYNTHETASE, ANTI-CODON-BINDING DOMAIN-CONTAINING PROTEIN"/>
    <property type="match status" value="1"/>
</dbReference>
<dbReference type="STRING" id="1268072.PSAB_15415"/>
<evidence type="ECO:0000256" key="1">
    <source>
        <dbReference type="ARBA" id="ARBA00022730"/>
    </source>
</evidence>
<dbReference type="InterPro" id="IPR037121">
    <property type="entry name" value="Ribosomal_bL25_C"/>
</dbReference>
<dbReference type="NCBIfam" id="TIGR00731">
    <property type="entry name" value="bL25_bact_ctc"/>
    <property type="match status" value="1"/>
</dbReference>
<feature type="region of interest" description="Disordered" evidence="6">
    <location>
        <begin position="176"/>
        <end position="208"/>
    </location>
</feature>
<comment type="similarity">
    <text evidence="5">Belongs to the bacterial ribosomal protein bL25 family. CTC subfamily.</text>
</comment>
<dbReference type="InterPro" id="IPR020057">
    <property type="entry name" value="Ribosomal_bL25_b-dom"/>
</dbReference>
<evidence type="ECO:0000256" key="3">
    <source>
        <dbReference type="ARBA" id="ARBA00022980"/>
    </source>
</evidence>
<keyword evidence="10" id="KW-1185">Reference proteome</keyword>
<dbReference type="SUPFAM" id="SSF50715">
    <property type="entry name" value="Ribosomal protein L25-like"/>
    <property type="match status" value="1"/>
</dbReference>
<dbReference type="InterPro" id="IPR011035">
    <property type="entry name" value="Ribosomal_bL25/Gln-tRNA_synth"/>
</dbReference>
<dbReference type="GO" id="GO:0022625">
    <property type="term" value="C:cytosolic large ribosomal subunit"/>
    <property type="evidence" value="ECO:0007669"/>
    <property type="project" value="TreeGrafter"/>
</dbReference>
<feature type="domain" description="Large ribosomal subunit protein bL25 beta" evidence="8">
    <location>
        <begin position="96"/>
        <end position="177"/>
    </location>
</feature>
<evidence type="ECO:0000256" key="4">
    <source>
        <dbReference type="ARBA" id="ARBA00023274"/>
    </source>
</evidence>
<proteinExistence type="inferred from homology"/>
<dbReference type="PANTHER" id="PTHR33284">
    <property type="entry name" value="RIBOSOMAL PROTEIN L25/GLN-TRNA SYNTHETASE, ANTI-CODON-BINDING DOMAIN-CONTAINING PROTEIN"/>
    <property type="match status" value="1"/>
</dbReference>
<dbReference type="Proteomes" id="UP000019772">
    <property type="component" value="Chromosome"/>
</dbReference>
<dbReference type="GO" id="GO:0008097">
    <property type="term" value="F:5S rRNA binding"/>
    <property type="evidence" value="ECO:0007669"/>
    <property type="project" value="InterPro"/>
</dbReference>
<dbReference type="Pfam" id="PF01386">
    <property type="entry name" value="Ribosomal_L25p"/>
    <property type="match status" value="1"/>
</dbReference>
<dbReference type="InterPro" id="IPR020056">
    <property type="entry name" value="Rbsml_bL25/Gln-tRNA_synth_N"/>
</dbReference>
<dbReference type="Pfam" id="PF14693">
    <property type="entry name" value="Ribosomal_TL5_C"/>
    <property type="match status" value="1"/>
</dbReference>
<dbReference type="KEGG" id="psab:PSAB_15415"/>
<keyword evidence="4 5" id="KW-0687">Ribonucleoprotein</keyword>
<feature type="domain" description="Large ribosomal subunit protein bL25 L25" evidence="7">
    <location>
        <begin position="11"/>
        <end position="87"/>
    </location>
</feature>
<comment type="function">
    <text evidence="5">This is one of the proteins that binds to the 5S RNA in the ribosome where it forms part of the central protuberance.</text>
</comment>
<reference evidence="9 10" key="1">
    <citation type="journal article" date="2014" name="PLoS Genet.">
        <title>Comparative Genomic Analysis of N2-Fixing and Non-N2-Fixing Paenibacillus spp.: Organization, Evolution and Expression of the Nitrogen Fixation Genes.</title>
        <authorList>
            <person name="Xie J.B."/>
            <person name="Du Z."/>
            <person name="Bai L."/>
            <person name="Tian C."/>
            <person name="Zhang Y."/>
            <person name="Xie J.Y."/>
            <person name="Wang T."/>
            <person name="Liu X."/>
            <person name="Chen X."/>
            <person name="Cheng Q."/>
            <person name="Chen S."/>
            <person name="Li J."/>
        </authorList>
    </citation>
    <scope>NUCLEOTIDE SEQUENCE [LARGE SCALE GENOMIC DNA]</scope>
    <source>
        <strain evidence="9 10">T27</strain>
    </source>
</reference>
<dbReference type="OrthoDB" id="9790002at2"/>
<comment type="subunit">
    <text evidence="5">Part of the 50S ribosomal subunit; part of the 5S rRNA/L5/L18/L25 subcomplex. Contacts the 5S rRNA. Binds to the 5S rRNA independently of L5 and L18.</text>
</comment>
<evidence type="ECO:0000313" key="10">
    <source>
        <dbReference type="Proteomes" id="UP000019772"/>
    </source>
</evidence>
<dbReference type="GO" id="GO:0003735">
    <property type="term" value="F:structural constituent of ribosome"/>
    <property type="evidence" value="ECO:0007669"/>
    <property type="project" value="InterPro"/>
</dbReference>
<dbReference type="GO" id="GO:0006412">
    <property type="term" value="P:translation"/>
    <property type="evidence" value="ECO:0007669"/>
    <property type="project" value="UniProtKB-UniRule"/>
</dbReference>
<evidence type="ECO:0000259" key="8">
    <source>
        <dbReference type="Pfam" id="PF14693"/>
    </source>
</evidence>